<accession>A0A238UGF0</accession>
<proteinExistence type="predicted"/>
<organism evidence="1 2">
    <name type="scientific">Tenacibaculum jejuense</name>
    <dbReference type="NCBI Taxonomy" id="584609"/>
    <lineage>
        <taxon>Bacteria</taxon>
        <taxon>Pseudomonadati</taxon>
        <taxon>Bacteroidota</taxon>
        <taxon>Flavobacteriia</taxon>
        <taxon>Flavobacteriales</taxon>
        <taxon>Flavobacteriaceae</taxon>
        <taxon>Tenacibaculum</taxon>
    </lineage>
</organism>
<dbReference type="KEGG" id="tje:TJEJU_3872"/>
<dbReference type="Proteomes" id="UP000215214">
    <property type="component" value="Chromosome TJEJU"/>
</dbReference>
<evidence type="ECO:0000313" key="2">
    <source>
        <dbReference type="Proteomes" id="UP000215214"/>
    </source>
</evidence>
<sequence>MFLKAACFCFDENFKTEKMKLKLMVVLLLLLTSNFYAQKSVQQYEFKKGEVLDILLISNTKKDFNKLFDRYKKTIFPVGVKYSFTPQKGFKTGELILGSYLPKSLIFGKWENIVKREQFLNVIEKEVPDFHEQRRRLFTHFELAYYEIQSDIKFEINRNKYNVVTSFWKNNKKSEKFIKDWIQEVEKSGGKIIIKLANGKSPLGYYYNPTLVTIVTWETKQAFQSFLKRHPLSTYKDLKHVHQFVID</sequence>
<keyword evidence="2" id="KW-1185">Reference proteome</keyword>
<reference evidence="1 2" key="1">
    <citation type="submission" date="2017-07" db="EMBL/GenBank/DDBJ databases">
        <authorList>
            <person name="Sun Z.S."/>
            <person name="Albrecht U."/>
            <person name="Echele G."/>
            <person name="Lee C.C."/>
        </authorList>
    </citation>
    <scope>NUCLEOTIDE SEQUENCE [LARGE SCALE GENOMIC DNA]</scope>
    <source>
        <strain evidence="2">type strain: KCTC 22618</strain>
    </source>
</reference>
<dbReference type="EMBL" id="LT899436">
    <property type="protein sequence ID" value="SNR17504.1"/>
    <property type="molecule type" value="Genomic_DNA"/>
</dbReference>
<gene>
    <name evidence="1" type="ORF">TJEJU_3872</name>
</gene>
<dbReference type="AlphaFoldDB" id="A0A238UGF0"/>
<evidence type="ECO:0000313" key="1">
    <source>
        <dbReference type="EMBL" id="SNR17504.1"/>
    </source>
</evidence>
<protein>
    <submittedName>
        <fullName evidence="1">Uncharacterized protein</fullName>
    </submittedName>
</protein>
<name>A0A238UGF0_9FLAO</name>